<feature type="transmembrane region" description="Helical" evidence="13">
    <location>
        <begin position="21"/>
        <end position="42"/>
    </location>
</feature>
<keyword evidence="4" id="KW-1003">Cell membrane</keyword>
<dbReference type="GO" id="GO:0005886">
    <property type="term" value="C:plasma membrane"/>
    <property type="evidence" value="ECO:0007669"/>
    <property type="project" value="UniProtKB-SubCell"/>
</dbReference>
<keyword evidence="7 13" id="KW-0812">Transmembrane</keyword>
<feature type="domain" description="MotA/TolQ/ExbB proton channel" evidence="14">
    <location>
        <begin position="155"/>
        <end position="255"/>
    </location>
</feature>
<keyword evidence="12 13" id="KW-0472">Membrane</keyword>
<evidence type="ECO:0000256" key="7">
    <source>
        <dbReference type="ARBA" id="ARBA00022692"/>
    </source>
</evidence>
<dbReference type="NCBIfam" id="TIGR03818">
    <property type="entry name" value="MotA1"/>
    <property type="match status" value="1"/>
</dbReference>
<name>A0A0W0YK48_9GAMM</name>
<feature type="domain" description="Motility protein A N-terminal" evidence="15">
    <location>
        <begin position="24"/>
        <end position="113"/>
    </location>
</feature>
<accession>A0A0W0YK48</accession>
<reference evidence="16 17" key="1">
    <citation type="submission" date="2015-11" db="EMBL/GenBank/DDBJ databases">
        <title>Genomic analysis of 38 Legionella species identifies large and diverse effector repertoires.</title>
        <authorList>
            <person name="Burstein D."/>
            <person name="Amaro F."/>
            <person name="Zusman T."/>
            <person name="Lifshitz Z."/>
            <person name="Cohen O."/>
            <person name="Gilbert J.A."/>
            <person name="Pupko T."/>
            <person name="Shuman H.A."/>
            <person name="Segal G."/>
        </authorList>
    </citation>
    <scope>NUCLEOTIDE SEQUENCE [LARGE SCALE GENOMIC DNA]</scope>
    <source>
        <strain evidence="16 17">ATCC 49655</strain>
    </source>
</reference>
<dbReference type="eggNOG" id="COG1291">
    <property type="taxonomic scope" value="Bacteria"/>
</dbReference>
<dbReference type="GO" id="GO:0006935">
    <property type="term" value="P:chemotaxis"/>
    <property type="evidence" value="ECO:0007669"/>
    <property type="project" value="UniProtKB-KW"/>
</dbReference>
<sequence>MGKWFTIIWPNNYDNRFGDEMLIIVGYIVILLCVFGGFALSGGHLAAVFQPLELLIIGGAALGAFIVGNSMTVIKSVFKALPGVFRGQKSARAMSVDLLALLYNLLNKARQQGLMSLESDIDEPEKSAIFSSYPNLMAKHHVIEFICDYLRLIITSNMQPFQLEALMDMEIESHHEEEMIPPNAISKVADAMPAFGIVAAVLGVVHTMESISLPPSELGVLIAHALVGTFLGILIGYGFVGPVATAMEQRANQTQLMLQCIKVTILASLHNNPPIIAVEFGRKVLFSAERPSFNQLNDEIKNAKPAASAAAPESAEPAAS</sequence>
<keyword evidence="16" id="KW-0966">Cell projection</keyword>
<evidence type="ECO:0000256" key="11">
    <source>
        <dbReference type="ARBA" id="ARBA00023065"/>
    </source>
</evidence>
<proteinExistence type="inferred from homology"/>
<evidence type="ECO:0000256" key="9">
    <source>
        <dbReference type="ARBA" id="ARBA00022781"/>
    </source>
</evidence>
<keyword evidence="16" id="KW-0282">Flagellum</keyword>
<evidence type="ECO:0000256" key="2">
    <source>
        <dbReference type="ARBA" id="ARBA00008038"/>
    </source>
</evidence>
<dbReference type="InterPro" id="IPR002898">
    <property type="entry name" value="MotA_ExbB_proton_chnl"/>
</dbReference>
<evidence type="ECO:0000256" key="1">
    <source>
        <dbReference type="ARBA" id="ARBA00004429"/>
    </source>
</evidence>
<evidence type="ECO:0000256" key="6">
    <source>
        <dbReference type="ARBA" id="ARBA00022519"/>
    </source>
</evidence>
<keyword evidence="16" id="KW-0969">Cilium</keyword>
<keyword evidence="17" id="KW-1185">Reference proteome</keyword>
<evidence type="ECO:0000256" key="13">
    <source>
        <dbReference type="SAM" id="Phobius"/>
    </source>
</evidence>
<comment type="caution">
    <text evidence="16">The sequence shown here is derived from an EMBL/GenBank/DDBJ whole genome shotgun (WGS) entry which is preliminary data.</text>
</comment>
<dbReference type="PATRIC" id="fig|1122169.6.peg.3050"/>
<comment type="subcellular location">
    <subcellularLocation>
        <location evidence="1">Cell inner membrane</location>
        <topology evidence="1">Multi-pass membrane protein</topology>
    </subcellularLocation>
</comment>
<feature type="transmembrane region" description="Helical" evidence="13">
    <location>
        <begin position="54"/>
        <end position="78"/>
    </location>
</feature>
<keyword evidence="9" id="KW-0375">Hydrogen ion transport</keyword>
<dbReference type="Pfam" id="PF01618">
    <property type="entry name" value="MotA_ExbB"/>
    <property type="match status" value="1"/>
</dbReference>
<evidence type="ECO:0000259" key="14">
    <source>
        <dbReference type="Pfam" id="PF01618"/>
    </source>
</evidence>
<keyword evidence="6" id="KW-0997">Cell inner membrane</keyword>
<dbReference type="InterPro" id="IPR000540">
    <property type="entry name" value="Flag_MotA_CS"/>
</dbReference>
<dbReference type="GO" id="GO:0071978">
    <property type="term" value="P:bacterial-type flagellum-dependent swarming motility"/>
    <property type="evidence" value="ECO:0007669"/>
    <property type="project" value="InterPro"/>
</dbReference>
<dbReference type="STRING" id="1122169.Lsha_2646"/>
<dbReference type="Proteomes" id="UP000054600">
    <property type="component" value="Unassembled WGS sequence"/>
</dbReference>
<evidence type="ECO:0000256" key="5">
    <source>
        <dbReference type="ARBA" id="ARBA00022500"/>
    </source>
</evidence>
<comment type="similarity">
    <text evidence="2">Belongs to the MotA family.</text>
</comment>
<keyword evidence="3" id="KW-0813">Transport</keyword>
<keyword evidence="10 13" id="KW-1133">Transmembrane helix</keyword>
<dbReference type="AlphaFoldDB" id="A0A0W0YK48"/>
<keyword evidence="8" id="KW-0283">Flagellar rotation</keyword>
<evidence type="ECO:0000259" key="15">
    <source>
        <dbReference type="Pfam" id="PF20560"/>
    </source>
</evidence>
<gene>
    <name evidence="16" type="primary">motA2</name>
    <name evidence="16" type="ORF">Lsha_2646</name>
</gene>
<dbReference type="InterPro" id="IPR046786">
    <property type="entry name" value="MotA_N"/>
</dbReference>
<evidence type="ECO:0000313" key="17">
    <source>
        <dbReference type="Proteomes" id="UP000054600"/>
    </source>
</evidence>
<evidence type="ECO:0000256" key="4">
    <source>
        <dbReference type="ARBA" id="ARBA00022475"/>
    </source>
</evidence>
<dbReference type="Pfam" id="PF20560">
    <property type="entry name" value="MotA_N"/>
    <property type="match status" value="1"/>
</dbReference>
<evidence type="ECO:0000256" key="10">
    <source>
        <dbReference type="ARBA" id="ARBA00022989"/>
    </source>
</evidence>
<dbReference type="InterPro" id="IPR047055">
    <property type="entry name" value="MotA-like"/>
</dbReference>
<feature type="transmembrane region" description="Helical" evidence="13">
    <location>
        <begin position="188"/>
        <end position="206"/>
    </location>
</feature>
<feature type="transmembrane region" description="Helical" evidence="13">
    <location>
        <begin position="218"/>
        <end position="240"/>
    </location>
</feature>
<dbReference type="PANTHER" id="PTHR30433">
    <property type="entry name" value="CHEMOTAXIS PROTEIN MOTA"/>
    <property type="match status" value="1"/>
</dbReference>
<keyword evidence="5" id="KW-0145">Chemotaxis</keyword>
<dbReference type="GO" id="GO:1902600">
    <property type="term" value="P:proton transmembrane transport"/>
    <property type="evidence" value="ECO:0007669"/>
    <property type="project" value="UniProtKB-KW"/>
</dbReference>
<dbReference type="InterPro" id="IPR022522">
    <property type="entry name" value="Flagellar_motor_stator_MotA"/>
</dbReference>
<dbReference type="EMBL" id="LNYW01000069">
    <property type="protein sequence ID" value="KTD57264.1"/>
    <property type="molecule type" value="Genomic_DNA"/>
</dbReference>
<evidence type="ECO:0000256" key="3">
    <source>
        <dbReference type="ARBA" id="ARBA00022448"/>
    </source>
</evidence>
<dbReference type="PROSITE" id="PS01307">
    <property type="entry name" value="MOTA"/>
    <property type="match status" value="1"/>
</dbReference>
<evidence type="ECO:0000313" key="16">
    <source>
        <dbReference type="EMBL" id="KTD57264.1"/>
    </source>
</evidence>
<protein>
    <submittedName>
        <fullName evidence="16">Flagellar motor protein MotA</fullName>
    </submittedName>
</protein>
<dbReference type="PANTHER" id="PTHR30433:SF4">
    <property type="entry name" value="MOTILITY PROTEIN A"/>
    <property type="match status" value="1"/>
</dbReference>
<organism evidence="16 17">
    <name type="scientific">Legionella shakespearei DSM 23087</name>
    <dbReference type="NCBI Taxonomy" id="1122169"/>
    <lineage>
        <taxon>Bacteria</taxon>
        <taxon>Pseudomonadati</taxon>
        <taxon>Pseudomonadota</taxon>
        <taxon>Gammaproteobacteria</taxon>
        <taxon>Legionellales</taxon>
        <taxon>Legionellaceae</taxon>
        <taxon>Legionella</taxon>
    </lineage>
</organism>
<evidence type="ECO:0000256" key="12">
    <source>
        <dbReference type="ARBA" id="ARBA00023136"/>
    </source>
</evidence>
<evidence type="ECO:0000256" key="8">
    <source>
        <dbReference type="ARBA" id="ARBA00022779"/>
    </source>
</evidence>
<keyword evidence="11" id="KW-0406">Ion transport</keyword>